<dbReference type="Proteomes" id="UP001501581">
    <property type="component" value="Unassembled WGS sequence"/>
</dbReference>
<accession>A0ABN1TQJ8</accession>
<keyword evidence="6" id="KW-1185">Reference proteome</keyword>
<comment type="caution">
    <text evidence="5">The sequence shown here is derived from an EMBL/GenBank/DDBJ whole genome shotgun (WGS) entry which is preliminary data.</text>
</comment>
<dbReference type="EMBL" id="BAAALG010000005">
    <property type="protein sequence ID" value="GAA1098236.1"/>
    <property type="molecule type" value="Genomic_DNA"/>
</dbReference>
<dbReference type="Gene3D" id="3.30.1330.60">
    <property type="entry name" value="OmpA-like domain"/>
    <property type="match status" value="1"/>
</dbReference>
<reference evidence="5 6" key="1">
    <citation type="journal article" date="2019" name="Int. J. Syst. Evol. Microbiol.">
        <title>The Global Catalogue of Microorganisms (GCM) 10K type strain sequencing project: providing services to taxonomists for standard genome sequencing and annotation.</title>
        <authorList>
            <consortium name="The Broad Institute Genomics Platform"/>
            <consortium name="The Broad Institute Genome Sequencing Center for Infectious Disease"/>
            <person name="Wu L."/>
            <person name="Ma J."/>
        </authorList>
    </citation>
    <scope>NUCLEOTIDE SEQUENCE [LARGE SCALE GENOMIC DNA]</scope>
    <source>
        <strain evidence="5 6">JCM 13008</strain>
    </source>
</reference>
<feature type="domain" description="OmpA-like" evidence="4">
    <location>
        <begin position="583"/>
        <end position="692"/>
    </location>
</feature>
<evidence type="ECO:0000256" key="3">
    <source>
        <dbReference type="PROSITE-ProRule" id="PRU00473"/>
    </source>
</evidence>
<protein>
    <recommendedName>
        <fullName evidence="4">OmpA-like domain-containing protein</fullName>
    </recommendedName>
</protein>
<dbReference type="PROSITE" id="PS51123">
    <property type="entry name" value="OMPA_2"/>
    <property type="match status" value="1"/>
</dbReference>
<evidence type="ECO:0000313" key="5">
    <source>
        <dbReference type="EMBL" id="GAA1098236.1"/>
    </source>
</evidence>
<dbReference type="RefSeq" id="WP_343992853.1">
    <property type="nucleotide sequence ID" value="NZ_BAAALG010000005.1"/>
</dbReference>
<dbReference type="CDD" id="cd07185">
    <property type="entry name" value="OmpA_C-like"/>
    <property type="match status" value="1"/>
</dbReference>
<keyword evidence="2 3" id="KW-0472">Membrane</keyword>
<evidence type="ECO:0000259" key="4">
    <source>
        <dbReference type="PROSITE" id="PS51123"/>
    </source>
</evidence>
<comment type="subcellular location">
    <subcellularLocation>
        <location evidence="1">Membrane</location>
    </subcellularLocation>
</comment>
<dbReference type="InterPro" id="IPR036737">
    <property type="entry name" value="OmpA-like_sf"/>
</dbReference>
<proteinExistence type="predicted"/>
<evidence type="ECO:0000256" key="1">
    <source>
        <dbReference type="ARBA" id="ARBA00004370"/>
    </source>
</evidence>
<dbReference type="Pfam" id="PF00691">
    <property type="entry name" value="OmpA"/>
    <property type="match status" value="1"/>
</dbReference>
<dbReference type="SUPFAM" id="SSF103088">
    <property type="entry name" value="OmpA-like"/>
    <property type="match status" value="1"/>
</dbReference>
<evidence type="ECO:0000313" key="6">
    <source>
        <dbReference type="Proteomes" id="UP001501581"/>
    </source>
</evidence>
<sequence>MLATTPRRRGSSLTRRAVSAFLALIIAAVGAIAGLIAVAGPASAGAQATCSWTELVGLPQGIRAAEFSASTDGWLVLFADGVRRDDQSMWLRGTIKQADADFAAYVEADLIEWRWYDPAVIDSESLATITHATPFVCDFNWPVAAPAAAQSIDFTQPADVTHGQPVPPLVVSASSGLPVTTESLAPDVCTVDGVDVTLVGIGECTIEATQDGGVGPDEVTYAAASPVSRTFNVNAGALHQDVQFTDPLNMRLGEGSQVLLATADSEGPIWFESLTPEVCIATNRASNSTVSADALGVCTVRAHQSGGPVGDGHYEYNAASADKSFHVWPAALDQTIAFPELDDVDLGDSAQSPAATATSGLDVSYRTLTPETCSVTGGQVASLAVGTCTIEATQAGNADVNTLETVYNAAEPVTRSFEIAAAPIEHTQQVTVAGAHGYPLSKRTAGVRFTSSAGLPVTVTSQTPKVCTVAKNAVALKSAGTCTLTAIAAGNATYAPSEQVEVTFGVWAAPKAPAKAPAPRAVTVLGKGEGAYRVTATPAKVCGVVRGKAVLTGAGRCTIVVRDGSRVVRRSTIAVTEVNGAKPSAGGLERIGSVRFAFNSAKLTPAAKKCLRSLAPKLRKAELIVVYGNTQAYGGGDNPANRKLSAKRAAAVVKFLRGLRVKAKATTVATSSRNPLGKDDAANRRADVYWLP</sequence>
<dbReference type="PRINTS" id="PR01021">
    <property type="entry name" value="OMPADOMAIN"/>
</dbReference>
<gene>
    <name evidence="5" type="ORF">GCM10009668_14570</name>
</gene>
<dbReference type="InterPro" id="IPR006664">
    <property type="entry name" value="OMP_bac"/>
</dbReference>
<evidence type="ECO:0000256" key="2">
    <source>
        <dbReference type="ARBA" id="ARBA00023136"/>
    </source>
</evidence>
<name>A0ABN1TQJ8_9ACTN</name>
<organism evidence="5 6">
    <name type="scientific">Nocardioides dubius</name>
    <dbReference type="NCBI Taxonomy" id="317019"/>
    <lineage>
        <taxon>Bacteria</taxon>
        <taxon>Bacillati</taxon>
        <taxon>Actinomycetota</taxon>
        <taxon>Actinomycetes</taxon>
        <taxon>Propionibacteriales</taxon>
        <taxon>Nocardioidaceae</taxon>
        <taxon>Nocardioides</taxon>
    </lineage>
</organism>
<dbReference type="InterPro" id="IPR006665">
    <property type="entry name" value="OmpA-like"/>
</dbReference>